<proteinExistence type="predicted"/>
<evidence type="ECO:0000256" key="1">
    <source>
        <dbReference type="SAM" id="MobiDB-lite"/>
    </source>
</evidence>
<feature type="compositionally biased region" description="Pro residues" evidence="1">
    <location>
        <begin position="43"/>
        <end position="74"/>
    </location>
</feature>
<feature type="compositionally biased region" description="Low complexity" evidence="1">
    <location>
        <begin position="1"/>
        <end position="10"/>
    </location>
</feature>
<organism evidence="2 3">
    <name type="scientific">Champsocephalus gunnari</name>
    <name type="common">Mackerel icefish</name>
    <dbReference type="NCBI Taxonomy" id="52237"/>
    <lineage>
        <taxon>Eukaryota</taxon>
        <taxon>Metazoa</taxon>
        <taxon>Chordata</taxon>
        <taxon>Craniata</taxon>
        <taxon>Vertebrata</taxon>
        <taxon>Euteleostomi</taxon>
        <taxon>Actinopterygii</taxon>
        <taxon>Neopterygii</taxon>
        <taxon>Teleostei</taxon>
        <taxon>Neoteleostei</taxon>
        <taxon>Acanthomorphata</taxon>
        <taxon>Eupercaria</taxon>
        <taxon>Perciformes</taxon>
        <taxon>Notothenioidei</taxon>
        <taxon>Channichthyidae</taxon>
        <taxon>Champsocephalus</taxon>
    </lineage>
</organism>
<reference evidence="2 3" key="1">
    <citation type="journal article" date="2023" name="Mol. Biol. Evol.">
        <title>Genomics of Secondarily Temperate Adaptation in the Only Non-Antarctic Icefish.</title>
        <authorList>
            <person name="Rivera-Colon A.G."/>
            <person name="Rayamajhi N."/>
            <person name="Minhas B.F."/>
            <person name="Madrigal G."/>
            <person name="Bilyk K.T."/>
            <person name="Yoon V."/>
            <person name="Hune M."/>
            <person name="Gregory S."/>
            <person name="Cheng C.H.C."/>
            <person name="Catchen J.M."/>
        </authorList>
    </citation>
    <scope>NUCLEOTIDE SEQUENCE [LARGE SCALE GENOMIC DNA]</scope>
    <source>
        <tissue evidence="2">White muscle</tissue>
    </source>
</reference>
<feature type="compositionally biased region" description="Pro residues" evidence="1">
    <location>
        <begin position="11"/>
        <end position="34"/>
    </location>
</feature>
<sequence length="184" mass="20025">MYRWSLSTPPLLTPPPPHASPPHLPLLTPPPPHTSPSSHLPLLTPPPPHASPSSHPPPHPPSSRLPLLTPPPLTSPSHTPLLTSPSSPPPSSPPPTPHPPLLTPDDGTHGGPENKAVLISRFPRKDCSHLRSPLTDPRISSFHSELSDLFTPRDYFSFPPSALLRQKHSIKAQIKERRWRGNGL</sequence>
<dbReference type="Proteomes" id="UP001331515">
    <property type="component" value="Unassembled WGS sequence"/>
</dbReference>
<evidence type="ECO:0000313" key="2">
    <source>
        <dbReference type="EMBL" id="KAK5898515.1"/>
    </source>
</evidence>
<accession>A0AAN8C9V9</accession>
<evidence type="ECO:0000313" key="3">
    <source>
        <dbReference type="Proteomes" id="UP001331515"/>
    </source>
</evidence>
<comment type="caution">
    <text evidence="2">The sequence shown here is derived from an EMBL/GenBank/DDBJ whole genome shotgun (WGS) entry which is preliminary data.</text>
</comment>
<feature type="region of interest" description="Disordered" evidence="1">
    <location>
        <begin position="1"/>
        <end position="115"/>
    </location>
</feature>
<keyword evidence="3" id="KW-1185">Reference proteome</keyword>
<protein>
    <submittedName>
        <fullName evidence="2">Uncharacterized protein</fullName>
    </submittedName>
</protein>
<name>A0AAN8C9V9_CHAGU</name>
<dbReference type="EMBL" id="JAURVH010001533">
    <property type="protein sequence ID" value="KAK5898515.1"/>
    <property type="molecule type" value="Genomic_DNA"/>
</dbReference>
<gene>
    <name evidence="2" type="ORF">CgunFtcFv8_015925</name>
</gene>
<dbReference type="AlphaFoldDB" id="A0AAN8C9V9"/>
<feature type="compositionally biased region" description="Low complexity" evidence="1">
    <location>
        <begin position="75"/>
        <end position="85"/>
    </location>
</feature>
<dbReference type="PRINTS" id="PR01217">
    <property type="entry name" value="PRICHEXTENSN"/>
</dbReference>
<feature type="compositionally biased region" description="Pro residues" evidence="1">
    <location>
        <begin position="86"/>
        <end position="102"/>
    </location>
</feature>